<comment type="caution">
    <text evidence="1">The sequence shown here is derived from an EMBL/GenBank/DDBJ whole genome shotgun (WGS) entry which is preliminary data.</text>
</comment>
<evidence type="ECO:0000313" key="1">
    <source>
        <dbReference type="EMBL" id="REF37393.1"/>
    </source>
</evidence>
<dbReference type="Proteomes" id="UP000256485">
    <property type="component" value="Unassembled WGS sequence"/>
</dbReference>
<gene>
    <name evidence="1" type="ORF">DFJ64_2837</name>
</gene>
<proteinExistence type="predicted"/>
<keyword evidence="2" id="KW-1185">Reference proteome</keyword>
<dbReference type="EMBL" id="QTUC01000001">
    <property type="protein sequence ID" value="REF37393.1"/>
    <property type="molecule type" value="Genomic_DNA"/>
</dbReference>
<dbReference type="AlphaFoldDB" id="A0A3D9V9L8"/>
<name>A0A3D9V9L8_THECX</name>
<organism evidence="1 2">
    <name type="scientific">Thermasporomyces composti</name>
    <dbReference type="NCBI Taxonomy" id="696763"/>
    <lineage>
        <taxon>Bacteria</taxon>
        <taxon>Bacillati</taxon>
        <taxon>Actinomycetota</taxon>
        <taxon>Actinomycetes</taxon>
        <taxon>Propionibacteriales</taxon>
        <taxon>Nocardioidaceae</taxon>
        <taxon>Thermasporomyces</taxon>
    </lineage>
</organism>
<reference evidence="1 2" key="1">
    <citation type="submission" date="2018-08" db="EMBL/GenBank/DDBJ databases">
        <title>Sequencing the genomes of 1000 actinobacteria strains.</title>
        <authorList>
            <person name="Klenk H.-P."/>
        </authorList>
    </citation>
    <scope>NUCLEOTIDE SEQUENCE [LARGE SCALE GENOMIC DNA]</scope>
    <source>
        <strain evidence="1 2">DSM 22891</strain>
    </source>
</reference>
<sequence length="135" mass="13608">MPDMSFSTMRRLTLVGAAFALLSSGCGTVEEAVGQVSAEAAARAIGGTVGRLLADHGIRLDGKPRCSADMSVVEGDAALDGTVRCTGRTSTGQDIEATFDGSVSTTSCTGSLIVTVGGRQIIQTPDLPACELASG</sequence>
<accession>A0A3D9V9L8</accession>
<protein>
    <submittedName>
        <fullName evidence="1">Uncharacterized protein</fullName>
    </submittedName>
</protein>
<evidence type="ECO:0000313" key="2">
    <source>
        <dbReference type="Proteomes" id="UP000256485"/>
    </source>
</evidence>